<evidence type="ECO:0000256" key="5">
    <source>
        <dbReference type="ARBA" id="ARBA00023242"/>
    </source>
</evidence>
<dbReference type="SMART" id="SM00774">
    <property type="entry name" value="WRKY"/>
    <property type="match status" value="1"/>
</dbReference>
<evidence type="ECO:0000256" key="4">
    <source>
        <dbReference type="ARBA" id="ARBA00023163"/>
    </source>
</evidence>
<feature type="compositionally biased region" description="Polar residues" evidence="6">
    <location>
        <begin position="26"/>
        <end position="40"/>
    </location>
</feature>
<dbReference type="PROSITE" id="PS50811">
    <property type="entry name" value="WRKY"/>
    <property type="match status" value="1"/>
</dbReference>
<accession>A0A0K9NLH3</accession>
<evidence type="ECO:0000313" key="8">
    <source>
        <dbReference type="EMBL" id="KMZ57604.1"/>
    </source>
</evidence>
<dbReference type="Proteomes" id="UP000036987">
    <property type="component" value="Unassembled WGS sequence"/>
</dbReference>
<evidence type="ECO:0000256" key="2">
    <source>
        <dbReference type="ARBA" id="ARBA00023015"/>
    </source>
</evidence>
<evidence type="ECO:0000256" key="1">
    <source>
        <dbReference type="ARBA" id="ARBA00004123"/>
    </source>
</evidence>
<organism evidence="8 9">
    <name type="scientific">Zostera marina</name>
    <name type="common">Eelgrass</name>
    <dbReference type="NCBI Taxonomy" id="29655"/>
    <lineage>
        <taxon>Eukaryota</taxon>
        <taxon>Viridiplantae</taxon>
        <taxon>Streptophyta</taxon>
        <taxon>Embryophyta</taxon>
        <taxon>Tracheophyta</taxon>
        <taxon>Spermatophyta</taxon>
        <taxon>Magnoliopsida</taxon>
        <taxon>Liliopsida</taxon>
        <taxon>Zosteraceae</taxon>
        <taxon>Zostera</taxon>
    </lineage>
</organism>
<dbReference type="EMBL" id="LFYR01002048">
    <property type="protein sequence ID" value="KMZ57604.1"/>
    <property type="molecule type" value="Genomic_DNA"/>
</dbReference>
<dbReference type="InterPro" id="IPR044810">
    <property type="entry name" value="WRKY_plant"/>
</dbReference>
<comment type="subcellular location">
    <subcellularLocation>
        <location evidence="1">Nucleus</location>
    </subcellularLocation>
</comment>
<dbReference type="GO" id="GO:0005634">
    <property type="term" value="C:nucleus"/>
    <property type="evidence" value="ECO:0000318"/>
    <property type="project" value="GO_Central"/>
</dbReference>
<keyword evidence="9" id="KW-1185">Reference proteome</keyword>
<dbReference type="GO" id="GO:0000976">
    <property type="term" value="F:transcription cis-regulatory region binding"/>
    <property type="evidence" value="ECO:0000318"/>
    <property type="project" value="GO_Central"/>
</dbReference>
<dbReference type="AlphaFoldDB" id="A0A0K9NLH3"/>
<dbReference type="PANTHER" id="PTHR32096">
    <property type="entry name" value="WRKY TRANSCRIPTION FACTOR 30-RELATED-RELATED"/>
    <property type="match status" value="1"/>
</dbReference>
<protein>
    <submittedName>
        <fullName evidence="8">WRKY transcription factor 5</fullName>
    </submittedName>
</protein>
<dbReference type="SUPFAM" id="SSF118290">
    <property type="entry name" value="WRKY DNA-binding domain"/>
    <property type="match status" value="1"/>
</dbReference>
<keyword evidence="4" id="KW-0804">Transcription</keyword>
<evidence type="ECO:0000313" key="9">
    <source>
        <dbReference type="Proteomes" id="UP000036987"/>
    </source>
</evidence>
<sequence>MGGRSRFERLGSTSTSSGEGGEDFPMTTTFIKKHQSQTLIPSNNSTASSSSPAKKSAGRRSVKKRVVSVPIVEIDGSRPKGGGEGAPPSDSWTWRKYGQKPIKGSPYPRGYYRCSSSKGCPARKQVERSRLDPTMLIVTYAAEHNHAWPLPKNRNHHNHNYQSEPPPLLPPVTAQLPASQDTEEEVEVEEELNGSLPQSPNPAATTTTTNTSTCSVDDTNNTPTFAPDLGQDDSPLMMIEEDLGWRPYMSATSLQSDVAMMMPVSYDDVRKDLSIGDGGGGDEDEDGSLFAGLGELPECSVVFRRGFPVGAV</sequence>
<dbReference type="InterPro" id="IPR036576">
    <property type="entry name" value="WRKY_dom_sf"/>
</dbReference>
<reference evidence="9" key="1">
    <citation type="journal article" date="2016" name="Nature">
        <title>The genome of the seagrass Zostera marina reveals angiosperm adaptation to the sea.</title>
        <authorList>
            <person name="Olsen J.L."/>
            <person name="Rouze P."/>
            <person name="Verhelst B."/>
            <person name="Lin Y.-C."/>
            <person name="Bayer T."/>
            <person name="Collen J."/>
            <person name="Dattolo E."/>
            <person name="De Paoli E."/>
            <person name="Dittami S."/>
            <person name="Maumus F."/>
            <person name="Michel G."/>
            <person name="Kersting A."/>
            <person name="Lauritano C."/>
            <person name="Lohaus R."/>
            <person name="Toepel M."/>
            <person name="Tonon T."/>
            <person name="Vanneste K."/>
            <person name="Amirebrahimi M."/>
            <person name="Brakel J."/>
            <person name="Bostroem C."/>
            <person name="Chovatia M."/>
            <person name="Grimwood J."/>
            <person name="Jenkins J.W."/>
            <person name="Jueterbock A."/>
            <person name="Mraz A."/>
            <person name="Stam W.T."/>
            <person name="Tice H."/>
            <person name="Bornberg-Bauer E."/>
            <person name="Green P.J."/>
            <person name="Pearson G.A."/>
            <person name="Procaccini G."/>
            <person name="Duarte C.M."/>
            <person name="Schmutz J."/>
            <person name="Reusch T.B.H."/>
            <person name="Van de Peer Y."/>
        </authorList>
    </citation>
    <scope>NUCLEOTIDE SEQUENCE [LARGE SCALE GENOMIC DNA]</scope>
    <source>
        <strain evidence="9">cv. Finnish</strain>
    </source>
</reference>
<feature type="compositionally biased region" description="Polar residues" evidence="6">
    <location>
        <begin position="195"/>
        <end position="204"/>
    </location>
</feature>
<evidence type="ECO:0000259" key="7">
    <source>
        <dbReference type="PROSITE" id="PS50811"/>
    </source>
</evidence>
<feature type="region of interest" description="Disordered" evidence="6">
    <location>
        <begin position="149"/>
        <end position="233"/>
    </location>
</feature>
<feature type="region of interest" description="Disordered" evidence="6">
    <location>
        <begin position="1"/>
        <end position="100"/>
    </location>
</feature>
<comment type="caution">
    <text evidence="8">The sequence shown here is derived from an EMBL/GenBank/DDBJ whole genome shotgun (WGS) entry which is preliminary data.</text>
</comment>
<gene>
    <name evidence="8" type="ORF">ZOSMA_84G00420</name>
</gene>
<dbReference type="OrthoDB" id="726408at2759"/>
<feature type="domain" description="WRKY" evidence="7">
    <location>
        <begin position="83"/>
        <end position="149"/>
    </location>
</feature>
<evidence type="ECO:0000256" key="3">
    <source>
        <dbReference type="ARBA" id="ARBA00023125"/>
    </source>
</evidence>
<proteinExistence type="predicted"/>
<dbReference type="InterPro" id="IPR003657">
    <property type="entry name" value="WRKY_dom"/>
</dbReference>
<dbReference type="Gene3D" id="2.20.25.80">
    <property type="entry name" value="WRKY domain"/>
    <property type="match status" value="1"/>
</dbReference>
<dbReference type="Pfam" id="PF03106">
    <property type="entry name" value="WRKY"/>
    <property type="match status" value="1"/>
</dbReference>
<dbReference type="OMA" id="THDEFGW"/>
<feature type="compositionally biased region" description="Basic residues" evidence="6">
    <location>
        <begin position="56"/>
        <end position="66"/>
    </location>
</feature>
<feature type="compositionally biased region" description="Low complexity" evidence="6">
    <location>
        <begin position="41"/>
        <end position="55"/>
    </location>
</feature>
<feature type="compositionally biased region" description="Acidic residues" evidence="6">
    <location>
        <begin position="181"/>
        <end position="192"/>
    </location>
</feature>
<evidence type="ECO:0000256" key="6">
    <source>
        <dbReference type="SAM" id="MobiDB-lite"/>
    </source>
</evidence>
<dbReference type="PANTHER" id="PTHR32096:SF19">
    <property type="entry name" value="OS01G0750100 PROTEIN"/>
    <property type="match status" value="1"/>
</dbReference>
<dbReference type="GO" id="GO:0003700">
    <property type="term" value="F:DNA-binding transcription factor activity"/>
    <property type="evidence" value="ECO:0000318"/>
    <property type="project" value="GO_Central"/>
</dbReference>
<dbReference type="FunFam" id="2.20.25.80:FF:000004">
    <property type="entry name" value="WRKY transcription factor 65"/>
    <property type="match status" value="1"/>
</dbReference>
<keyword evidence="3" id="KW-0238">DNA-binding</keyword>
<name>A0A0K9NLH3_ZOSMR</name>
<feature type="compositionally biased region" description="Low complexity" evidence="6">
    <location>
        <begin position="205"/>
        <end position="222"/>
    </location>
</feature>
<keyword evidence="5" id="KW-0539">Nucleus</keyword>
<keyword evidence="2" id="KW-0805">Transcription regulation</keyword>